<dbReference type="Proteomes" id="UP000788262">
    <property type="component" value="Unassembled WGS sequence"/>
</dbReference>
<dbReference type="InterPro" id="IPR012337">
    <property type="entry name" value="RNaseH-like_sf"/>
</dbReference>
<dbReference type="Gene3D" id="3.90.350.10">
    <property type="entry name" value="Transposase Inhibitor Protein From Tn5, Chain A, domain 1"/>
    <property type="match status" value="1"/>
</dbReference>
<feature type="domain" description="Transposase IS4-like" evidence="1">
    <location>
        <begin position="18"/>
        <end position="245"/>
    </location>
</feature>
<dbReference type="PANTHER" id="PTHR37529:SF1">
    <property type="entry name" value="TRANSPOSASE INSG FOR INSERTION SEQUENCE ELEMENT IS4-RELATED"/>
    <property type="match status" value="1"/>
</dbReference>
<protein>
    <submittedName>
        <fullName evidence="2">IS4 family transposase</fullName>
    </submittedName>
</protein>
<dbReference type="SUPFAM" id="SSF53098">
    <property type="entry name" value="Ribonuclease H-like"/>
    <property type="match status" value="1"/>
</dbReference>
<sequence length="358" mass="39639">MLAGPVAGRSQACAFYRGLRVVAVDGTTLTAPDEEAVTWYCPKHVGQVRTFGYPLVRLVDLVECGTRALLGACFGPDGTGELAYAHRLLGRLDASMVLLADAYYDAFGFLRAVADTGAHFVLRSTRKRRPSLRRPLPDGSHLTVIQRREYRAGRGYERLEVRVIEAWITVTLSDGTRRSELWRLLTDLLDAERYPAPELLELYHRRWQAETCYFSLKSTILDGRVLRSRSVPGLEQEIYALLVSYQALIRVADDITTACPGLSAQRISFTVLLQAAADQIVAARGAAPHAPVALVGAIGRAVLGALLPARPRRRLKARYRKTASKYSFHRGDHPRTVQAYTLEVQIIQDGVLDAAPKT</sequence>
<evidence type="ECO:0000313" key="2">
    <source>
        <dbReference type="EMBL" id="MBN0047178.1"/>
    </source>
</evidence>
<comment type="caution">
    <text evidence="2">The sequence shown here is derived from an EMBL/GenBank/DDBJ whole genome shotgun (WGS) entry which is preliminary data.</text>
</comment>
<dbReference type="InterPro" id="IPR002559">
    <property type="entry name" value="Transposase_11"/>
</dbReference>
<dbReference type="PANTHER" id="PTHR37529">
    <property type="entry name" value="TRANSPOSASE INSG FOR INSERTION SEQUENCE ELEMENT IS4-RELATED"/>
    <property type="match status" value="1"/>
</dbReference>
<name>A0ABS2VVL4_STRAS</name>
<proteinExistence type="predicted"/>
<evidence type="ECO:0000313" key="3">
    <source>
        <dbReference type="Proteomes" id="UP000788262"/>
    </source>
</evidence>
<keyword evidence="3" id="KW-1185">Reference proteome</keyword>
<dbReference type="InterPro" id="IPR047952">
    <property type="entry name" value="Transpos_IS4"/>
</dbReference>
<dbReference type="Pfam" id="PF01609">
    <property type="entry name" value="DDE_Tnp_1"/>
    <property type="match status" value="1"/>
</dbReference>
<dbReference type="NCBIfam" id="NF033592">
    <property type="entry name" value="transpos_IS4_1"/>
    <property type="match status" value="1"/>
</dbReference>
<evidence type="ECO:0000259" key="1">
    <source>
        <dbReference type="Pfam" id="PF01609"/>
    </source>
</evidence>
<accession>A0ABS2VVL4</accession>
<reference evidence="2 3" key="1">
    <citation type="submission" date="2021-02" db="EMBL/GenBank/DDBJ databases">
        <title>Whole genome sequencing of Streptomyces actuosus VRA1.</title>
        <authorList>
            <person name="Sen G."/>
            <person name="Sen A."/>
        </authorList>
    </citation>
    <scope>NUCLEOTIDE SEQUENCE [LARGE SCALE GENOMIC DNA]</scope>
    <source>
        <strain evidence="2 3">VRA1</strain>
    </source>
</reference>
<organism evidence="2 3">
    <name type="scientific">Streptomyces actuosus</name>
    <dbReference type="NCBI Taxonomy" id="1885"/>
    <lineage>
        <taxon>Bacteria</taxon>
        <taxon>Bacillati</taxon>
        <taxon>Actinomycetota</taxon>
        <taxon>Actinomycetes</taxon>
        <taxon>Kitasatosporales</taxon>
        <taxon>Streptomycetaceae</taxon>
        <taxon>Streptomyces</taxon>
    </lineage>
</organism>
<gene>
    <name evidence="2" type="ORF">JS756_24340</name>
</gene>
<dbReference type="EMBL" id="JAFFZS010000022">
    <property type="protein sequence ID" value="MBN0047178.1"/>
    <property type="molecule type" value="Genomic_DNA"/>
</dbReference>